<gene>
    <name evidence="3" type="primary">LOC104767706</name>
</gene>
<dbReference type="Gene3D" id="2.40.50.140">
    <property type="entry name" value="Nucleic acid-binding proteins"/>
    <property type="match status" value="1"/>
</dbReference>
<organism evidence="2 3">
    <name type="scientific">Camelina sativa</name>
    <name type="common">False flax</name>
    <name type="synonym">Myagrum sativum</name>
    <dbReference type="NCBI Taxonomy" id="90675"/>
    <lineage>
        <taxon>Eukaryota</taxon>
        <taxon>Viridiplantae</taxon>
        <taxon>Streptophyta</taxon>
        <taxon>Embryophyta</taxon>
        <taxon>Tracheophyta</taxon>
        <taxon>Spermatophyta</taxon>
        <taxon>Magnoliopsida</taxon>
        <taxon>eudicotyledons</taxon>
        <taxon>Gunneridae</taxon>
        <taxon>Pentapetalae</taxon>
        <taxon>rosids</taxon>
        <taxon>malvids</taxon>
        <taxon>Brassicales</taxon>
        <taxon>Brassicaceae</taxon>
        <taxon>Camelineae</taxon>
        <taxon>Camelina</taxon>
    </lineage>
</organism>
<accession>A0ABM0XRS8</accession>
<keyword evidence="2" id="KW-1185">Reference proteome</keyword>
<feature type="compositionally biased region" description="Basic and acidic residues" evidence="1">
    <location>
        <begin position="230"/>
        <end position="241"/>
    </location>
</feature>
<name>A0ABM0XRS8_CAMSA</name>
<feature type="compositionally biased region" description="Acidic residues" evidence="1">
    <location>
        <begin position="135"/>
        <end position="151"/>
    </location>
</feature>
<feature type="region of interest" description="Disordered" evidence="1">
    <location>
        <begin position="135"/>
        <end position="157"/>
    </location>
</feature>
<sequence>MVQCSFRGDVYDRFVSKFNVGDWLYFEDFKVVEQYGSCLATAHRYKIVILYNTKIKENSIVRGEDFYDFVDFKLINDDVIDEVVNVGEFSYCTVFEESDDDSNVGNQDDSDYIQEGSDEEDDVSYDIMDEEYDDIDEETDDEVEYQSDNSDNDDHNEDKYIQDLEEDEENDEMQSSEENIAINSRADDYSINHKISFDLCDFRKKKYIFYSLYANNTQSANSRGVENDGIETKEEDSQIED</sequence>
<dbReference type="GeneID" id="104767706"/>
<feature type="region of interest" description="Disordered" evidence="1">
    <location>
        <begin position="217"/>
        <end position="241"/>
    </location>
</feature>
<evidence type="ECO:0000313" key="3">
    <source>
        <dbReference type="RefSeq" id="XP_010489996.1"/>
    </source>
</evidence>
<reference evidence="3" key="2">
    <citation type="submission" date="2025-08" db="UniProtKB">
        <authorList>
            <consortium name="RefSeq"/>
        </authorList>
    </citation>
    <scope>IDENTIFICATION</scope>
    <source>
        <tissue evidence="3">Leaf</tissue>
    </source>
</reference>
<evidence type="ECO:0000313" key="2">
    <source>
        <dbReference type="Proteomes" id="UP000694864"/>
    </source>
</evidence>
<reference evidence="2" key="1">
    <citation type="journal article" date="2014" name="Nat. Commun.">
        <title>The emerging biofuel crop Camelina sativa retains a highly undifferentiated hexaploid genome structure.</title>
        <authorList>
            <person name="Kagale S."/>
            <person name="Koh C."/>
            <person name="Nixon J."/>
            <person name="Bollina V."/>
            <person name="Clarke W.E."/>
            <person name="Tuteja R."/>
            <person name="Spillane C."/>
            <person name="Robinson S.J."/>
            <person name="Links M.G."/>
            <person name="Clarke C."/>
            <person name="Higgins E.E."/>
            <person name="Huebert T."/>
            <person name="Sharpe A.G."/>
            <person name="Parkin I.A."/>
        </authorList>
    </citation>
    <scope>NUCLEOTIDE SEQUENCE [LARGE SCALE GENOMIC DNA]</scope>
    <source>
        <strain evidence="2">cv. DH55</strain>
    </source>
</reference>
<dbReference type="Proteomes" id="UP000694864">
    <property type="component" value="Chromosome 19"/>
</dbReference>
<proteinExistence type="predicted"/>
<feature type="region of interest" description="Disordered" evidence="1">
    <location>
        <begin position="98"/>
        <end position="123"/>
    </location>
</feature>
<dbReference type="RefSeq" id="XP_010489996.1">
    <property type="nucleotide sequence ID" value="XM_010491694.1"/>
</dbReference>
<protein>
    <submittedName>
        <fullName evidence="3">Glutamic acid-rich protein-like</fullName>
    </submittedName>
</protein>
<dbReference type="InterPro" id="IPR012340">
    <property type="entry name" value="NA-bd_OB-fold"/>
</dbReference>
<evidence type="ECO:0000256" key="1">
    <source>
        <dbReference type="SAM" id="MobiDB-lite"/>
    </source>
</evidence>